<sequence>MNSSARLLAVPTLAVGLVLGSAAVATALPAWDIGIYDRCIQNIPDDVLLDNRGTDAVHECCWKSGGSWDSKTNKCVAPPAEGQSGRAPLSQVPTHVLTPSQPEQVPGGVLTPEA</sequence>
<proteinExistence type="predicted"/>
<reference evidence="2 3" key="1">
    <citation type="journal article" date="2019" name="Emerg. Microbes Infect.">
        <title>Comprehensive subspecies identification of 175 nontuberculous mycobacteria species based on 7547 genomic profiles.</title>
        <authorList>
            <person name="Matsumoto Y."/>
            <person name="Kinjo T."/>
            <person name="Motooka D."/>
            <person name="Nabeya D."/>
            <person name="Jung N."/>
            <person name="Uechi K."/>
            <person name="Horii T."/>
            <person name="Iida T."/>
            <person name="Fujita J."/>
            <person name="Nakamura S."/>
        </authorList>
    </citation>
    <scope>NUCLEOTIDE SEQUENCE [LARGE SCALE GENOMIC DNA]</scope>
    <source>
        <strain evidence="2 3">JCM 6399</strain>
    </source>
</reference>
<name>A0A9W4BB46_9MYCO</name>
<evidence type="ECO:0000256" key="1">
    <source>
        <dbReference type="SAM" id="MobiDB-lite"/>
    </source>
</evidence>
<keyword evidence="3" id="KW-1185">Reference proteome</keyword>
<dbReference type="EMBL" id="AP022601">
    <property type="protein sequence ID" value="BBY94475.1"/>
    <property type="molecule type" value="Genomic_DNA"/>
</dbReference>
<protein>
    <submittedName>
        <fullName evidence="2">Uncharacterized protein</fullName>
    </submittedName>
</protein>
<feature type="compositionally biased region" description="Polar residues" evidence="1">
    <location>
        <begin position="91"/>
        <end position="103"/>
    </location>
</feature>
<dbReference type="KEGG" id="mgau:MGALJ_41440"/>
<dbReference type="Proteomes" id="UP000465785">
    <property type="component" value="Chromosome"/>
</dbReference>
<gene>
    <name evidence="2" type="ORF">MGALJ_41440</name>
</gene>
<dbReference type="AlphaFoldDB" id="A0A9W4BB46"/>
<evidence type="ECO:0000313" key="3">
    <source>
        <dbReference type="Proteomes" id="UP000465785"/>
    </source>
</evidence>
<accession>A0A9W4BB46</accession>
<dbReference type="RefSeq" id="WP_163732172.1">
    <property type="nucleotide sequence ID" value="NZ_AP022601.1"/>
</dbReference>
<feature type="region of interest" description="Disordered" evidence="1">
    <location>
        <begin position="76"/>
        <end position="114"/>
    </location>
</feature>
<evidence type="ECO:0000313" key="2">
    <source>
        <dbReference type="EMBL" id="BBY94475.1"/>
    </source>
</evidence>
<organism evidence="2 3">
    <name type="scientific">Mycobacterium gallinarum</name>
    <dbReference type="NCBI Taxonomy" id="39689"/>
    <lineage>
        <taxon>Bacteria</taxon>
        <taxon>Bacillati</taxon>
        <taxon>Actinomycetota</taxon>
        <taxon>Actinomycetes</taxon>
        <taxon>Mycobacteriales</taxon>
        <taxon>Mycobacteriaceae</taxon>
        <taxon>Mycobacterium</taxon>
    </lineage>
</organism>